<dbReference type="WBParaSite" id="ACRNAN_Path_299.g1132.t1">
    <property type="protein sequence ID" value="ACRNAN_Path_299.g1132.t1"/>
    <property type="gene ID" value="ACRNAN_Path_299.g1132"/>
</dbReference>
<name>A0A914C4W2_9BILA</name>
<evidence type="ECO:0000313" key="2">
    <source>
        <dbReference type="WBParaSite" id="ACRNAN_Path_299.g1132.t1"/>
    </source>
</evidence>
<evidence type="ECO:0000313" key="1">
    <source>
        <dbReference type="Proteomes" id="UP000887540"/>
    </source>
</evidence>
<reference evidence="2" key="1">
    <citation type="submission" date="2022-11" db="UniProtKB">
        <authorList>
            <consortium name="WormBaseParasite"/>
        </authorList>
    </citation>
    <scope>IDENTIFICATION</scope>
</reference>
<proteinExistence type="predicted"/>
<keyword evidence="1" id="KW-1185">Reference proteome</keyword>
<sequence length="89" mass="9812">MSVPFLVQISNALALLLTNRLVRKAFLRLVFRKSSNSQLVVTAFGNTASKTTRVRGYKTKTAAKLIQMATVSQVVGTMEQTNRKNGPEI</sequence>
<accession>A0A914C4W2</accession>
<dbReference type="AlphaFoldDB" id="A0A914C4W2"/>
<protein>
    <submittedName>
        <fullName evidence="2">Secreted protein</fullName>
    </submittedName>
</protein>
<organism evidence="1 2">
    <name type="scientific">Acrobeloides nanus</name>
    <dbReference type="NCBI Taxonomy" id="290746"/>
    <lineage>
        <taxon>Eukaryota</taxon>
        <taxon>Metazoa</taxon>
        <taxon>Ecdysozoa</taxon>
        <taxon>Nematoda</taxon>
        <taxon>Chromadorea</taxon>
        <taxon>Rhabditida</taxon>
        <taxon>Tylenchina</taxon>
        <taxon>Cephalobomorpha</taxon>
        <taxon>Cephaloboidea</taxon>
        <taxon>Cephalobidae</taxon>
        <taxon>Acrobeloides</taxon>
    </lineage>
</organism>
<dbReference type="Proteomes" id="UP000887540">
    <property type="component" value="Unplaced"/>
</dbReference>